<dbReference type="Pfam" id="PF00392">
    <property type="entry name" value="GntR"/>
    <property type="match status" value="1"/>
</dbReference>
<dbReference type="InterPro" id="IPR036388">
    <property type="entry name" value="WH-like_DNA-bd_sf"/>
</dbReference>
<evidence type="ECO:0000313" key="8">
    <source>
        <dbReference type="Proteomes" id="UP000058114"/>
    </source>
</evidence>
<dbReference type="KEGG" id="asr:WL1483_2073"/>
<dbReference type="Pfam" id="PF00155">
    <property type="entry name" value="Aminotran_1_2"/>
    <property type="match status" value="1"/>
</dbReference>
<name>A0A0S2SIF9_9GAMM</name>
<dbReference type="CDD" id="cd07377">
    <property type="entry name" value="WHTH_GntR"/>
    <property type="match status" value="1"/>
</dbReference>
<gene>
    <name evidence="7" type="ORF">WL1483_2073</name>
</gene>
<comment type="similarity">
    <text evidence="1">In the C-terminal section; belongs to the class-I pyridoxal-phosphate-dependent aminotransferase family.</text>
</comment>
<evidence type="ECO:0000256" key="3">
    <source>
        <dbReference type="ARBA" id="ARBA00023015"/>
    </source>
</evidence>
<dbReference type="GO" id="GO:0003677">
    <property type="term" value="F:DNA binding"/>
    <property type="evidence" value="ECO:0007669"/>
    <property type="project" value="UniProtKB-KW"/>
</dbReference>
<evidence type="ECO:0000256" key="2">
    <source>
        <dbReference type="ARBA" id="ARBA00022898"/>
    </source>
</evidence>
<proteinExistence type="inferred from homology"/>
<dbReference type="PROSITE" id="PS50949">
    <property type="entry name" value="HTH_GNTR"/>
    <property type="match status" value="1"/>
</dbReference>
<dbReference type="InterPro" id="IPR015424">
    <property type="entry name" value="PyrdxlP-dep_Trfase"/>
</dbReference>
<dbReference type="Gene3D" id="3.40.640.10">
    <property type="entry name" value="Type I PLP-dependent aspartate aminotransferase-like (Major domain)"/>
    <property type="match status" value="1"/>
</dbReference>
<keyword evidence="2" id="KW-0663">Pyridoxal phosphate</keyword>
<dbReference type="InterPro" id="IPR000524">
    <property type="entry name" value="Tscrpt_reg_HTH_GntR"/>
</dbReference>
<reference evidence="7 8" key="2">
    <citation type="journal article" date="2016" name="Genome Announc.">
        <title>Complete Genome Sequence of the Highly Virulent Aeromonas schubertii Strain WL1483, Isolated from Diseased Snakehead Fish (Channa argus) in China.</title>
        <authorList>
            <person name="Liu L."/>
            <person name="Li N."/>
            <person name="Zhang D."/>
            <person name="Fu X."/>
            <person name="Shi C."/>
            <person name="Lin Q."/>
            <person name="Hao G."/>
        </authorList>
    </citation>
    <scope>NUCLEOTIDE SEQUENCE [LARGE SCALE GENOMIC DNA]</scope>
    <source>
        <strain evidence="7 8">WL1483</strain>
    </source>
</reference>
<sequence length="462" mass="50558">MPPLTLDPRHGTLVRQLMHAIEQGIRDHRLLPASRLPSVRQLASQLGISTFTVADAYGRLAQSGALLARPGDGYYVARDEQNTPFPPPPTPGPRWLTDHRITPSPELIQPGAGWLPPDWYPNALLQKAMRQLAKEPDCGGHYEESAGWQPLRQRLWLQHGEQGVALAPEGVLLTQGASQALALVVQGELRTGETVLVDDPGYCNLIALLELSGMRVVGVPWTAQGPDCQQLATLLKAHRPRLFFTNPRLHNPTGASYSAATAFRVLQLAEAHDCLIVEDDVSAPLVREGGPTLAALAGLERVIYIGSFAKTLAPSLRVGYLLGTPERVDRLMRLKALNAIASSGLSERLVLRMLGEPERERELSRLRGRLQSAAERWERGLERIGWQSFCPPAGGLFSWVRLPPGHQDAAQCAGDALAAGFLLAPGSQFRQGQPATPFLRCNLAYSPPGLLDFLQRWAERRP</sequence>
<dbReference type="GO" id="GO:0003700">
    <property type="term" value="F:DNA-binding transcription factor activity"/>
    <property type="evidence" value="ECO:0007669"/>
    <property type="project" value="InterPro"/>
</dbReference>
<dbReference type="PANTHER" id="PTHR46577">
    <property type="entry name" value="HTH-TYPE TRANSCRIPTIONAL REGULATORY PROTEIN GABR"/>
    <property type="match status" value="1"/>
</dbReference>
<keyword evidence="4" id="KW-0238">DNA-binding</keyword>
<accession>A0A0S2SIF9</accession>
<keyword evidence="5" id="KW-0804">Transcription</keyword>
<dbReference type="GO" id="GO:0030170">
    <property type="term" value="F:pyridoxal phosphate binding"/>
    <property type="evidence" value="ECO:0007669"/>
    <property type="project" value="InterPro"/>
</dbReference>
<dbReference type="InterPro" id="IPR051446">
    <property type="entry name" value="HTH_trans_reg/aminotransferase"/>
</dbReference>
<evidence type="ECO:0000256" key="1">
    <source>
        <dbReference type="ARBA" id="ARBA00005384"/>
    </source>
</evidence>
<dbReference type="RefSeq" id="WP_060584144.1">
    <property type="nucleotide sequence ID" value="NZ_CP013067.1"/>
</dbReference>
<feature type="domain" description="HTH gntR-type" evidence="6">
    <location>
        <begin position="11"/>
        <end position="79"/>
    </location>
</feature>
<dbReference type="SUPFAM" id="SSF46785">
    <property type="entry name" value="Winged helix' DNA-binding domain"/>
    <property type="match status" value="1"/>
</dbReference>
<reference evidence="8" key="1">
    <citation type="submission" date="2015-10" db="EMBL/GenBank/DDBJ databases">
        <title>Complete Genome Sequence of Aeromonas schubertii strain WL1483.</title>
        <authorList>
            <person name="Liu L."/>
        </authorList>
    </citation>
    <scope>NUCLEOTIDE SEQUENCE [LARGE SCALE GENOMIC DNA]</scope>
    <source>
        <strain evidence="8">WL1483</strain>
    </source>
</reference>
<dbReference type="SMART" id="SM00345">
    <property type="entry name" value="HTH_GNTR"/>
    <property type="match status" value="1"/>
</dbReference>
<protein>
    <recommendedName>
        <fullName evidence="6">HTH gntR-type domain-containing protein</fullName>
    </recommendedName>
</protein>
<keyword evidence="3" id="KW-0805">Transcription regulation</keyword>
<dbReference type="PATRIC" id="fig|652.5.peg.699"/>
<evidence type="ECO:0000259" key="6">
    <source>
        <dbReference type="PROSITE" id="PS50949"/>
    </source>
</evidence>
<evidence type="ECO:0000313" key="7">
    <source>
        <dbReference type="EMBL" id="ALP41492.1"/>
    </source>
</evidence>
<dbReference type="SUPFAM" id="SSF53383">
    <property type="entry name" value="PLP-dependent transferases"/>
    <property type="match status" value="1"/>
</dbReference>
<dbReference type="EMBL" id="CP013067">
    <property type="protein sequence ID" value="ALP41492.1"/>
    <property type="molecule type" value="Genomic_DNA"/>
</dbReference>
<evidence type="ECO:0000256" key="4">
    <source>
        <dbReference type="ARBA" id="ARBA00023125"/>
    </source>
</evidence>
<organism evidence="7 8">
    <name type="scientific">Aeromonas schubertii</name>
    <dbReference type="NCBI Taxonomy" id="652"/>
    <lineage>
        <taxon>Bacteria</taxon>
        <taxon>Pseudomonadati</taxon>
        <taxon>Pseudomonadota</taxon>
        <taxon>Gammaproteobacteria</taxon>
        <taxon>Aeromonadales</taxon>
        <taxon>Aeromonadaceae</taxon>
        <taxon>Aeromonas</taxon>
    </lineage>
</organism>
<evidence type="ECO:0000256" key="5">
    <source>
        <dbReference type="ARBA" id="ARBA00023163"/>
    </source>
</evidence>
<dbReference type="InterPro" id="IPR004839">
    <property type="entry name" value="Aminotransferase_I/II_large"/>
</dbReference>
<dbReference type="PANTHER" id="PTHR46577:SF2">
    <property type="entry name" value="TRANSCRIPTIONAL REGULATORY PROTEIN"/>
    <property type="match status" value="1"/>
</dbReference>
<dbReference type="Gene3D" id="1.10.10.10">
    <property type="entry name" value="Winged helix-like DNA-binding domain superfamily/Winged helix DNA-binding domain"/>
    <property type="match status" value="1"/>
</dbReference>
<dbReference type="AlphaFoldDB" id="A0A0S2SIF9"/>
<dbReference type="InterPro" id="IPR036390">
    <property type="entry name" value="WH_DNA-bd_sf"/>
</dbReference>
<dbReference type="CDD" id="cd00609">
    <property type="entry name" value="AAT_like"/>
    <property type="match status" value="1"/>
</dbReference>
<dbReference type="InterPro" id="IPR015421">
    <property type="entry name" value="PyrdxlP-dep_Trfase_major"/>
</dbReference>
<dbReference type="Proteomes" id="UP000058114">
    <property type="component" value="Chromosome"/>
</dbReference>